<feature type="domain" description="AB hydrolase-1" evidence="1">
    <location>
        <begin position="4"/>
        <end position="124"/>
    </location>
</feature>
<sequence length="227" mass="25979">MEKIYLLHGFMGTAETHFIHQKDHFTDGYEVELIDLPGHGGSTLEAEQDYIEQTIDYIINELKSKGRGYLLGLSLGASLAIHTALREPDLVKGIILTGYSPFIPEEFKDMMESQYHHFMNIEKNDQDIAQQFKELHGEKWKATMKNVLYKMTYHYPSVSEDEIKGIIPSVLVLNGSNELYEVESALHMKRHNPDISIGLIPGAGHTANIDQHEIYNRMVESFLQRMN</sequence>
<comment type="caution">
    <text evidence="2">The sequence shown here is derived from an EMBL/GenBank/DDBJ whole genome shotgun (WGS) entry which is preliminary data.</text>
</comment>
<dbReference type="SUPFAM" id="SSF53474">
    <property type="entry name" value="alpha/beta-Hydrolases"/>
    <property type="match status" value="1"/>
</dbReference>
<evidence type="ECO:0000313" key="2">
    <source>
        <dbReference type="EMBL" id="MEL3974487.1"/>
    </source>
</evidence>
<dbReference type="EMBL" id="JBBYAF010000056">
    <property type="protein sequence ID" value="MEL3974487.1"/>
    <property type="molecule type" value="Genomic_DNA"/>
</dbReference>
<name>A0ABU9KEF1_9BACI</name>
<keyword evidence="3" id="KW-1185">Reference proteome</keyword>
<dbReference type="GO" id="GO:0016787">
    <property type="term" value="F:hydrolase activity"/>
    <property type="evidence" value="ECO:0007669"/>
    <property type="project" value="UniProtKB-KW"/>
</dbReference>
<organism evidence="2 3">
    <name type="scientific">Rossellomorea oryzaecorticis</name>
    <dbReference type="NCBI Taxonomy" id="1396505"/>
    <lineage>
        <taxon>Bacteria</taxon>
        <taxon>Bacillati</taxon>
        <taxon>Bacillota</taxon>
        <taxon>Bacilli</taxon>
        <taxon>Bacillales</taxon>
        <taxon>Bacillaceae</taxon>
        <taxon>Rossellomorea</taxon>
    </lineage>
</organism>
<dbReference type="PANTHER" id="PTHR43689:SF8">
    <property type="entry name" value="ALPHA_BETA-HYDROLASES SUPERFAMILY PROTEIN"/>
    <property type="match status" value="1"/>
</dbReference>
<dbReference type="PANTHER" id="PTHR43689">
    <property type="entry name" value="HYDROLASE"/>
    <property type="match status" value="1"/>
</dbReference>
<evidence type="ECO:0000313" key="3">
    <source>
        <dbReference type="Proteomes" id="UP001389717"/>
    </source>
</evidence>
<reference evidence="2 3" key="1">
    <citation type="submission" date="2024-04" db="EMBL/GenBank/DDBJ databases">
        <title>Bacillus oryzaecorticis sp. nov., a moderately halophilic bacterium isolated from rice husks.</title>
        <authorList>
            <person name="Zhu H.-S."/>
        </authorList>
    </citation>
    <scope>NUCLEOTIDE SEQUENCE [LARGE SCALE GENOMIC DNA]</scope>
    <source>
        <strain evidence="2 3">ZC255</strain>
    </source>
</reference>
<dbReference type="Gene3D" id="3.40.50.1820">
    <property type="entry name" value="alpha/beta hydrolase"/>
    <property type="match status" value="1"/>
</dbReference>
<dbReference type="Proteomes" id="UP001389717">
    <property type="component" value="Unassembled WGS sequence"/>
</dbReference>
<dbReference type="Pfam" id="PF00561">
    <property type="entry name" value="Abhydrolase_1"/>
    <property type="match status" value="1"/>
</dbReference>
<dbReference type="PRINTS" id="PR00111">
    <property type="entry name" value="ABHYDROLASE"/>
</dbReference>
<keyword evidence="2" id="KW-0378">Hydrolase</keyword>
<protein>
    <submittedName>
        <fullName evidence="2">Alpha/beta fold hydrolase</fullName>
    </submittedName>
</protein>
<dbReference type="InterPro" id="IPR029058">
    <property type="entry name" value="AB_hydrolase_fold"/>
</dbReference>
<evidence type="ECO:0000259" key="1">
    <source>
        <dbReference type="Pfam" id="PF00561"/>
    </source>
</evidence>
<dbReference type="RefSeq" id="WP_341986028.1">
    <property type="nucleotide sequence ID" value="NZ_JBBYAF010000056.1"/>
</dbReference>
<proteinExistence type="predicted"/>
<gene>
    <name evidence="2" type="ORF">AAEO50_19530</name>
</gene>
<dbReference type="InterPro" id="IPR000073">
    <property type="entry name" value="AB_hydrolase_1"/>
</dbReference>
<accession>A0ABU9KEF1</accession>